<dbReference type="Gene3D" id="3.10.180.10">
    <property type="entry name" value="2,3-Dihydroxybiphenyl 1,2-Dioxygenase, domain 1"/>
    <property type="match status" value="1"/>
</dbReference>
<dbReference type="SUPFAM" id="SSF54593">
    <property type="entry name" value="Glyoxalase/Bleomycin resistance protein/Dihydroxybiphenyl dioxygenase"/>
    <property type="match status" value="1"/>
</dbReference>
<sequence length="586" mass="64491">MEKLPTIILPIGSDGDVTAASPRTGASLGPWDQPKSPSRKSPLRLGGIRLRCSRPQQLVEDFYVKRLGMQELVLGASSGPHPGSVNTLEFQLVLPHRALSQQLSQLSSMRSSQKRSSASSSKIEPGCALGDDLGAFKASLKESDGVPSWSGSRRTSFASQQSGRIASVGSSPSAQRFVAFEFFSTSEVEEAVMEALELGECSQSQPPQKSWLGNSFGQFVLECVPVQKVQGLYKPYEHHRSDVFSRLSFCVSDVDAAALDLSQHMIRVQPAGQFLNMAYAASFLDPQNFRGRLLQFTSEYKMVSRKAYLSGEGKRFGSLSIEPPSRRRIGGADKDKRSISDVADELLLQNEEVEGTGRSPSALTSSFSSTSSSAASLFQAEREGCLPAPSAEDLKAGESEESFNRCHSIRFDTLPIERLPVLHHIEIVAADLEKALTFYEEVLYTFLGALPTQLMPIKVPSAFSHVELVLRILGVSDDPGSILGLSPCDTPTQTSYQYWLWLQRFSCICIRANDSSKTHRYRDLDPAECGFLGISFLCPESEEENLLKHFHSKSVNVNYVEDEVYGRKVMLLRDPQNVAIRIVVTN</sequence>
<organism evidence="2 3">
    <name type="scientific">Cyclospora cayetanensis</name>
    <dbReference type="NCBI Taxonomy" id="88456"/>
    <lineage>
        <taxon>Eukaryota</taxon>
        <taxon>Sar</taxon>
        <taxon>Alveolata</taxon>
        <taxon>Apicomplexa</taxon>
        <taxon>Conoidasida</taxon>
        <taxon>Coccidia</taxon>
        <taxon>Eucoccidiorida</taxon>
        <taxon>Eimeriorina</taxon>
        <taxon>Eimeriidae</taxon>
        <taxon>Cyclospora</taxon>
    </lineage>
</organism>
<gene>
    <name evidence="2" type="ORF">cyc_02117</name>
</gene>
<dbReference type="InParanoid" id="A0A1D3CWS4"/>
<evidence type="ECO:0000313" key="2">
    <source>
        <dbReference type="EMBL" id="OEH75634.1"/>
    </source>
</evidence>
<dbReference type="EMBL" id="JROU02001678">
    <property type="protein sequence ID" value="OEH75634.1"/>
    <property type="molecule type" value="Genomic_DNA"/>
</dbReference>
<dbReference type="InterPro" id="IPR029068">
    <property type="entry name" value="Glyas_Bleomycin-R_OHBP_Dase"/>
</dbReference>
<dbReference type="VEuPathDB" id="ToxoDB:cyc_02117"/>
<evidence type="ECO:0000256" key="1">
    <source>
        <dbReference type="SAM" id="MobiDB-lite"/>
    </source>
</evidence>
<proteinExistence type="predicted"/>
<dbReference type="AlphaFoldDB" id="A0A1D3CWS4"/>
<name>A0A1D3CWS4_9EIME</name>
<dbReference type="Proteomes" id="UP000095192">
    <property type="component" value="Unassembled WGS sequence"/>
</dbReference>
<feature type="region of interest" description="Disordered" evidence="1">
    <location>
        <begin position="104"/>
        <end position="126"/>
    </location>
</feature>
<comment type="caution">
    <text evidence="2">The sequence shown here is derived from an EMBL/GenBank/DDBJ whole genome shotgun (WGS) entry which is preliminary data.</text>
</comment>
<dbReference type="VEuPathDB" id="ToxoDB:LOC34619014"/>
<protein>
    <submittedName>
        <fullName evidence="2">Glyoxalase</fullName>
    </submittedName>
</protein>
<keyword evidence="3" id="KW-1185">Reference proteome</keyword>
<feature type="compositionally biased region" description="Low complexity" evidence="1">
    <location>
        <begin position="104"/>
        <end position="122"/>
    </location>
</feature>
<evidence type="ECO:0000313" key="3">
    <source>
        <dbReference type="Proteomes" id="UP000095192"/>
    </source>
</evidence>
<accession>A0A1D3CWS4</accession>
<feature type="region of interest" description="Disordered" evidence="1">
    <location>
        <begin position="1"/>
        <end position="44"/>
    </location>
</feature>
<reference evidence="2 3" key="1">
    <citation type="journal article" date="2016" name="BMC Genomics">
        <title>Comparative genomics reveals Cyclospora cayetanensis possesses coccidia-like metabolism and invasion components but unique surface antigens.</title>
        <authorList>
            <person name="Liu S."/>
            <person name="Wang L."/>
            <person name="Zheng H."/>
            <person name="Xu Z."/>
            <person name="Roellig D.M."/>
            <person name="Li N."/>
            <person name="Frace M.A."/>
            <person name="Tang K."/>
            <person name="Arrowood M.J."/>
            <person name="Moss D.M."/>
            <person name="Zhang L."/>
            <person name="Feng Y."/>
            <person name="Xiao L."/>
        </authorList>
    </citation>
    <scope>NUCLEOTIDE SEQUENCE [LARGE SCALE GENOMIC DNA]</scope>
    <source>
        <strain evidence="2 3">CHN_HEN01</strain>
    </source>
</reference>